<dbReference type="InterPro" id="IPR036291">
    <property type="entry name" value="NAD(P)-bd_dom_sf"/>
</dbReference>
<dbReference type="Pfam" id="PF13561">
    <property type="entry name" value="adh_short_C2"/>
    <property type="match status" value="1"/>
</dbReference>
<proteinExistence type="inferred from homology"/>
<dbReference type="PRINTS" id="PR00081">
    <property type="entry name" value="GDHRDH"/>
</dbReference>
<dbReference type="CDD" id="cd05233">
    <property type="entry name" value="SDR_c"/>
    <property type="match status" value="1"/>
</dbReference>
<comment type="similarity">
    <text evidence="1">Belongs to the short-chain dehydrogenases/reductases (SDR) family.</text>
</comment>
<protein>
    <recommendedName>
        <fullName evidence="5">Oxidoreductase</fullName>
    </recommendedName>
</protein>
<organism evidence="3 4">
    <name type="scientific">Aspergillus bertholletiae</name>
    <dbReference type="NCBI Taxonomy" id="1226010"/>
    <lineage>
        <taxon>Eukaryota</taxon>
        <taxon>Fungi</taxon>
        <taxon>Dikarya</taxon>
        <taxon>Ascomycota</taxon>
        <taxon>Pezizomycotina</taxon>
        <taxon>Eurotiomycetes</taxon>
        <taxon>Eurotiomycetidae</taxon>
        <taxon>Eurotiales</taxon>
        <taxon>Aspergillaceae</taxon>
        <taxon>Aspergillus</taxon>
        <taxon>Aspergillus subgen. Circumdati</taxon>
    </lineage>
</organism>
<dbReference type="EMBL" id="ML736168">
    <property type="protein sequence ID" value="KAE8381718.1"/>
    <property type="molecule type" value="Genomic_DNA"/>
</dbReference>
<name>A0A5N7BJ13_9EURO</name>
<dbReference type="SUPFAM" id="SSF51735">
    <property type="entry name" value="NAD(P)-binding Rossmann-fold domains"/>
    <property type="match status" value="1"/>
</dbReference>
<dbReference type="OrthoDB" id="1669814at2759"/>
<keyword evidence="2" id="KW-0560">Oxidoreductase</keyword>
<evidence type="ECO:0000256" key="1">
    <source>
        <dbReference type="ARBA" id="ARBA00006484"/>
    </source>
</evidence>
<gene>
    <name evidence="3" type="ORF">BDV26DRAFT_278537</name>
</gene>
<reference evidence="3 4" key="1">
    <citation type="submission" date="2019-04" db="EMBL/GenBank/DDBJ databases">
        <title>Friends and foes A comparative genomics studyof 23 Aspergillus species from section Flavi.</title>
        <authorList>
            <consortium name="DOE Joint Genome Institute"/>
            <person name="Kjaerbolling I."/>
            <person name="Vesth T."/>
            <person name="Frisvad J.C."/>
            <person name="Nybo J.L."/>
            <person name="Theobald S."/>
            <person name="Kildgaard S."/>
            <person name="Isbrandt T."/>
            <person name="Kuo A."/>
            <person name="Sato A."/>
            <person name="Lyhne E.K."/>
            <person name="Kogle M.E."/>
            <person name="Wiebenga A."/>
            <person name="Kun R.S."/>
            <person name="Lubbers R.J."/>
            <person name="Makela M.R."/>
            <person name="Barry K."/>
            <person name="Chovatia M."/>
            <person name="Clum A."/>
            <person name="Daum C."/>
            <person name="Haridas S."/>
            <person name="He G."/>
            <person name="LaButti K."/>
            <person name="Lipzen A."/>
            <person name="Mondo S."/>
            <person name="Riley R."/>
            <person name="Salamov A."/>
            <person name="Simmons B.A."/>
            <person name="Magnuson J.K."/>
            <person name="Henrissat B."/>
            <person name="Mortensen U.H."/>
            <person name="Larsen T.O."/>
            <person name="Devries R.P."/>
            <person name="Grigoriev I.V."/>
            <person name="Machida M."/>
            <person name="Baker S.E."/>
            <person name="Andersen M.R."/>
        </authorList>
    </citation>
    <scope>NUCLEOTIDE SEQUENCE [LARGE SCALE GENOMIC DNA]</scope>
    <source>
        <strain evidence="3 4">IBT 29228</strain>
    </source>
</reference>
<dbReference type="Gene3D" id="3.40.50.720">
    <property type="entry name" value="NAD(P)-binding Rossmann-like Domain"/>
    <property type="match status" value="1"/>
</dbReference>
<accession>A0A5N7BJ13</accession>
<dbReference type="InterPro" id="IPR002347">
    <property type="entry name" value="SDR_fam"/>
</dbReference>
<dbReference type="PANTHER" id="PTHR24321">
    <property type="entry name" value="DEHYDROGENASES, SHORT CHAIN"/>
    <property type="match status" value="1"/>
</dbReference>
<evidence type="ECO:0000256" key="2">
    <source>
        <dbReference type="ARBA" id="ARBA00023002"/>
    </source>
</evidence>
<sequence>MASSVAGKVFIVSGSASGMGLATASVLLARDSLSRFVQGLDADQQSRVLAHTVGITNRSAITSFLRSTKEKYGRLDGIAYLAGTAGHKLDHQEIWEISDGEYDFIMDVNVRGVFNLLSEGLNAGLLQEPESIVHIASIFSERGFVKGSIYSASKYAEVGMAKSAAIETGKRGIRVNVVTPGSIDTAMLRANEESGAEGTAPATPLGRLGEAPEVANVVTFLLGEEARFVNGATWAVDGGANA</sequence>
<dbReference type="Proteomes" id="UP000326198">
    <property type="component" value="Unassembled WGS sequence"/>
</dbReference>
<dbReference type="GO" id="GO:0016491">
    <property type="term" value="F:oxidoreductase activity"/>
    <property type="evidence" value="ECO:0007669"/>
    <property type="project" value="UniProtKB-KW"/>
</dbReference>
<dbReference type="PANTHER" id="PTHR24321:SF8">
    <property type="entry name" value="ESTRADIOL 17-BETA-DEHYDROGENASE 8-RELATED"/>
    <property type="match status" value="1"/>
</dbReference>
<keyword evidence="4" id="KW-1185">Reference proteome</keyword>
<dbReference type="AlphaFoldDB" id="A0A5N7BJ13"/>
<evidence type="ECO:0008006" key="5">
    <source>
        <dbReference type="Google" id="ProtNLM"/>
    </source>
</evidence>
<evidence type="ECO:0000313" key="3">
    <source>
        <dbReference type="EMBL" id="KAE8381718.1"/>
    </source>
</evidence>
<evidence type="ECO:0000313" key="4">
    <source>
        <dbReference type="Proteomes" id="UP000326198"/>
    </source>
</evidence>